<dbReference type="AlphaFoldDB" id="A0A914RRC0"/>
<name>A0A914RRC0_PAREQ</name>
<accession>A0A914RRC0</accession>
<feature type="chain" id="PRO_5037572071" evidence="1">
    <location>
        <begin position="19"/>
        <end position="173"/>
    </location>
</feature>
<evidence type="ECO:0000313" key="2">
    <source>
        <dbReference type="Proteomes" id="UP000887564"/>
    </source>
</evidence>
<feature type="signal peptide" evidence="1">
    <location>
        <begin position="1"/>
        <end position="18"/>
    </location>
</feature>
<evidence type="ECO:0000313" key="3">
    <source>
        <dbReference type="WBParaSite" id="PEQ_0000885701-mRNA-1"/>
    </source>
</evidence>
<organism evidence="2 3">
    <name type="scientific">Parascaris equorum</name>
    <name type="common">Equine roundworm</name>
    <dbReference type="NCBI Taxonomy" id="6256"/>
    <lineage>
        <taxon>Eukaryota</taxon>
        <taxon>Metazoa</taxon>
        <taxon>Ecdysozoa</taxon>
        <taxon>Nematoda</taxon>
        <taxon>Chromadorea</taxon>
        <taxon>Rhabditida</taxon>
        <taxon>Spirurina</taxon>
        <taxon>Ascaridomorpha</taxon>
        <taxon>Ascaridoidea</taxon>
        <taxon>Ascarididae</taxon>
        <taxon>Parascaris</taxon>
    </lineage>
</organism>
<proteinExistence type="predicted"/>
<sequence>MWLLLLSLLAIVSELCIGNLNGVSEASFDSLREKYEVVVAQKKSVYVDGCEWQSFNSFHSCKFSRSEWRKTWVVPEGEVDEIVAHVTDIDTDILHRLYYETDRLGYQEVHSDRGIFTFLYDHKQLTYFNESDYIAFSFSNKFYLVKKVSNDYLRLLWALNLRVIISLFYCLEI</sequence>
<reference evidence="3" key="1">
    <citation type="submission" date="2022-11" db="UniProtKB">
        <authorList>
            <consortium name="WormBaseParasite"/>
        </authorList>
    </citation>
    <scope>IDENTIFICATION</scope>
</reference>
<keyword evidence="1" id="KW-0732">Signal</keyword>
<dbReference type="Proteomes" id="UP000887564">
    <property type="component" value="Unplaced"/>
</dbReference>
<protein>
    <submittedName>
        <fullName evidence="3">Dipeptidylpeptidase IV N-terminal domain-containing protein</fullName>
    </submittedName>
</protein>
<dbReference type="WBParaSite" id="PEQ_0000885701-mRNA-1">
    <property type="protein sequence ID" value="PEQ_0000885701-mRNA-1"/>
    <property type="gene ID" value="PEQ_0000885701"/>
</dbReference>
<keyword evidence="2" id="KW-1185">Reference proteome</keyword>
<evidence type="ECO:0000256" key="1">
    <source>
        <dbReference type="SAM" id="SignalP"/>
    </source>
</evidence>